<gene>
    <name evidence="1" type="ORF">SAMN05444171_7653</name>
</gene>
<organism evidence="1 2">
    <name type="scientific">Bradyrhizobium lablabi</name>
    <dbReference type="NCBI Taxonomy" id="722472"/>
    <lineage>
        <taxon>Bacteria</taxon>
        <taxon>Pseudomonadati</taxon>
        <taxon>Pseudomonadota</taxon>
        <taxon>Alphaproteobacteria</taxon>
        <taxon>Hyphomicrobiales</taxon>
        <taxon>Nitrobacteraceae</taxon>
        <taxon>Bradyrhizobium</taxon>
    </lineage>
</organism>
<accession>A0A1M7J557</accession>
<reference evidence="1 2" key="1">
    <citation type="submission" date="2016-10" db="EMBL/GenBank/DDBJ databases">
        <authorList>
            <person name="de Groot N.N."/>
        </authorList>
    </citation>
    <scope>NUCLEOTIDE SEQUENCE [LARGE SCALE GENOMIC DNA]</scope>
    <source>
        <strain evidence="1 2">GAS522</strain>
    </source>
</reference>
<evidence type="ECO:0000313" key="1">
    <source>
        <dbReference type="EMBL" id="SEE47739.1"/>
    </source>
</evidence>
<dbReference type="Pfam" id="PF04392">
    <property type="entry name" value="ABC_sub_bind"/>
    <property type="match status" value="1"/>
</dbReference>
<dbReference type="EMBL" id="FNTI01000001">
    <property type="protein sequence ID" value="SEE47739.1"/>
    <property type="molecule type" value="Genomic_DNA"/>
</dbReference>
<dbReference type="CDD" id="cd06325">
    <property type="entry name" value="PBP1_ABC_unchar_transporter"/>
    <property type="match status" value="1"/>
</dbReference>
<dbReference type="RefSeq" id="WP_074830146.1">
    <property type="nucleotide sequence ID" value="NZ_FNTI01000001.1"/>
</dbReference>
<dbReference type="AlphaFoldDB" id="A0A1M7J557"/>
<dbReference type="PANTHER" id="PTHR35271">
    <property type="entry name" value="ABC TRANSPORTER, SUBSTRATE-BINDING LIPOPROTEIN-RELATED"/>
    <property type="match status" value="1"/>
</dbReference>
<protein>
    <submittedName>
        <fullName evidence="1">Putative ABC transport system substrate-binding protein</fullName>
    </submittedName>
</protein>
<dbReference type="PANTHER" id="PTHR35271:SF1">
    <property type="entry name" value="ABC TRANSPORTER, SUBSTRATE-BINDING LIPOPROTEIN"/>
    <property type="match status" value="1"/>
</dbReference>
<dbReference type="Proteomes" id="UP000183208">
    <property type="component" value="Unassembled WGS sequence"/>
</dbReference>
<dbReference type="Gene3D" id="3.40.50.2300">
    <property type="match status" value="2"/>
</dbReference>
<sequence length="329" mass="35167">MRRREVILLLTGTILASSTVVRAQQLGRPRRIGVVMLYPEKDPQGQLRSTAFQQQLEKLGWTVGGNLQINFKWGTGDANWVQSATEDVLNGKPDVLLANGDPAIKAAQRATRTVPVIFIGSGDPVGDGLIQSLAHPGGNLTGFAVMEPSLGAKLLGILKQVAPHVTRVATLVNPDNATHKRITALLEAAAPNFGVEIVSAPGRETAEIETAMSQWGQGLGYGVIVPSDPATNSRRGLVVELAARYRLPTIYSLRSAVVDGGLMSYGVDIIELFRQAAIYADRIVKGEKPAELPVQLPAKFELVANLKTAKAQGFDIPPSLLSTADEVIE</sequence>
<name>A0A1M7J557_9BRAD</name>
<evidence type="ECO:0000313" key="2">
    <source>
        <dbReference type="Proteomes" id="UP000183208"/>
    </source>
</evidence>
<dbReference type="InterPro" id="IPR007487">
    <property type="entry name" value="ABC_transpt-TYRBP-like"/>
</dbReference>
<proteinExistence type="predicted"/>